<evidence type="ECO:0000256" key="11">
    <source>
        <dbReference type="ARBA" id="ARBA00023098"/>
    </source>
</evidence>
<evidence type="ECO:0000256" key="16">
    <source>
        <dbReference type="ARBA" id="ARBA00024483"/>
    </source>
</evidence>
<dbReference type="EC" id="2.7.1.107" evidence="5"/>
<dbReference type="Proteomes" id="UP000225706">
    <property type="component" value="Unassembled WGS sequence"/>
</dbReference>
<comment type="catalytic activity">
    <reaction evidence="28">
        <text>a monoacylglycerol + ATP = a monoacyl-sn-glycero-3-phosphate + ADP + H(+)</text>
        <dbReference type="Rhea" id="RHEA:19293"/>
        <dbReference type="ChEBI" id="CHEBI:15378"/>
        <dbReference type="ChEBI" id="CHEBI:17408"/>
        <dbReference type="ChEBI" id="CHEBI:30616"/>
        <dbReference type="ChEBI" id="CHEBI:77589"/>
        <dbReference type="ChEBI" id="CHEBI:456216"/>
        <dbReference type="EC" id="2.7.1.94"/>
    </reaction>
    <physiologicalReaction direction="left-to-right" evidence="28">
        <dbReference type="Rhea" id="RHEA:19294"/>
    </physiologicalReaction>
</comment>
<dbReference type="EC" id="2.7.1.138" evidence="22"/>
<keyword evidence="9" id="KW-0999">Mitochondrion inner membrane</keyword>
<comment type="catalytic activity">
    <reaction evidence="18">
        <text>a 1-acyl-sn-glycerol + ATP = a 1-acyl-sn-glycero-3-phosphate + ADP + H(+)</text>
        <dbReference type="Rhea" id="RHEA:33747"/>
        <dbReference type="ChEBI" id="CHEBI:15378"/>
        <dbReference type="ChEBI" id="CHEBI:30616"/>
        <dbReference type="ChEBI" id="CHEBI:57970"/>
        <dbReference type="ChEBI" id="CHEBI:64683"/>
        <dbReference type="ChEBI" id="CHEBI:456216"/>
    </reaction>
    <physiologicalReaction direction="left-to-right" evidence="18">
        <dbReference type="Rhea" id="RHEA:33748"/>
    </physiologicalReaction>
</comment>
<evidence type="ECO:0000256" key="15">
    <source>
        <dbReference type="ARBA" id="ARBA00023411"/>
    </source>
</evidence>
<dbReference type="UniPathway" id="UPA00230"/>
<evidence type="ECO:0000256" key="23">
    <source>
        <dbReference type="ARBA" id="ARBA00026098"/>
    </source>
</evidence>
<dbReference type="Pfam" id="PF00781">
    <property type="entry name" value="DAGK_cat"/>
    <property type="match status" value="1"/>
</dbReference>
<dbReference type="InterPro" id="IPR016064">
    <property type="entry name" value="NAD/diacylglycerol_kinase_sf"/>
</dbReference>
<dbReference type="InterPro" id="IPR017438">
    <property type="entry name" value="ATP-NAD_kinase_N"/>
</dbReference>
<evidence type="ECO:0000256" key="3">
    <source>
        <dbReference type="ARBA" id="ARBA00004637"/>
    </source>
</evidence>
<dbReference type="GO" id="GO:0005743">
    <property type="term" value="C:mitochondrial inner membrane"/>
    <property type="evidence" value="ECO:0007669"/>
    <property type="project" value="UniProtKB-SubCell"/>
</dbReference>
<proteinExistence type="inferred from homology"/>
<comment type="pathway">
    <text evidence="4">Lipid metabolism; glycerolipid metabolism.</text>
</comment>
<comment type="catalytic activity">
    <reaction evidence="29">
        <text>N-(hexanoyl)sphing-4-enine + ATP = N-hexanoylsphing-4-enine 1-phosphate + ADP + H(+)</text>
        <dbReference type="Rhea" id="RHEA:43312"/>
        <dbReference type="ChEBI" id="CHEBI:15378"/>
        <dbReference type="ChEBI" id="CHEBI:30616"/>
        <dbReference type="ChEBI" id="CHEBI:63867"/>
        <dbReference type="ChEBI" id="CHEBI:82959"/>
        <dbReference type="ChEBI" id="CHEBI:456216"/>
    </reaction>
    <physiologicalReaction direction="left-to-right" evidence="29">
        <dbReference type="Rhea" id="RHEA:43313"/>
    </physiologicalReaction>
</comment>
<reference evidence="32" key="1">
    <citation type="journal article" date="2017" name="bioRxiv">
        <title>Comparative analysis of the genomes of Stylophora pistillata and Acropora digitifera provides evidence for extensive differences between species of corals.</title>
        <authorList>
            <person name="Voolstra C.R."/>
            <person name="Li Y."/>
            <person name="Liew Y.J."/>
            <person name="Baumgarten S."/>
            <person name="Zoccola D."/>
            <person name="Flot J.-F."/>
            <person name="Tambutte S."/>
            <person name="Allemand D."/>
            <person name="Aranda M."/>
        </authorList>
    </citation>
    <scope>NUCLEOTIDE SEQUENCE [LARGE SCALE GENOMIC DNA]</scope>
</reference>
<evidence type="ECO:0000256" key="9">
    <source>
        <dbReference type="ARBA" id="ARBA00022792"/>
    </source>
</evidence>
<name>A0A2B4RM17_STYPI</name>
<evidence type="ECO:0000256" key="7">
    <source>
        <dbReference type="ARBA" id="ARBA00022741"/>
    </source>
</evidence>
<comment type="caution">
    <text evidence="31">The sequence shown here is derived from an EMBL/GenBank/DDBJ whole genome shotgun (WGS) entry which is preliminary data.</text>
</comment>
<keyword evidence="10" id="KW-0067">ATP-binding</keyword>
<evidence type="ECO:0000256" key="28">
    <source>
        <dbReference type="ARBA" id="ARBA00048663"/>
    </source>
</evidence>
<dbReference type="GO" id="GO:0005524">
    <property type="term" value="F:ATP binding"/>
    <property type="evidence" value="ECO:0007669"/>
    <property type="project" value="UniProtKB-KW"/>
</dbReference>
<evidence type="ECO:0000256" key="2">
    <source>
        <dbReference type="ARBA" id="ARBA00004569"/>
    </source>
</evidence>
<evidence type="ECO:0000313" key="31">
    <source>
        <dbReference type="EMBL" id="PFX19464.1"/>
    </source>
</evidence>
<dbReference type="GO" id="GO:0001729">
    <property type="term" value="F:ceramide kinase activity"/>
    <property type="evidence" value="ECO:0007669"/>
    <property type="project" value="UniProtKB-EC"/>
</dbReference>
<comment type="catalytic activity">
    <reaction evidence="26">
        <text>a 2-acylglycerol + ATP = a 2-acyl-sn-glycerol 3-phosphate + ADP + H(+)</text>
        <dbReference type="Rhea" id="RHEA:39847"/>
        <dbReference type="ChEBI" id="CHEBI:15378"/>
        <dbReference type="ChEBI" id="CHEBI:17389"/>
        <dbReference type="ChEBI" id="CHEBI:30616"/>
        <dbReference type="ChEBI" id="CHEBI:64982"/>
        <dbReference type="ChEBI" id="CHEBI:456216"/>
    </reaction>
    <physiologicalReaction direction="left-to-right" evidence="26">
        <dbReference type="Rhea" id="RHEA:39848"/>
    </physiologicalReaction>
</comment>
<dbReference type="OrthoDB" id="9979394at2759"/>
<evidence type="ECO:0000256" key="8">
    <source>
        <dbReference type="ARBA" id="ARBA00022777"/>
    </source>
</evidence>
<evidence type="ECO:0000256" key="24">
    <source>
        <dbReference type="ARBA" id="ARBA00026142"/>
    </source>
</evidence>
<dbReference type="Gene3D" id="2.60.200.40">
    <property type="match status" value="1"/>
</dbReference>
<comment type="catalytic activity">
    <reaction evidence="19">
        <text>2-(5Z,8Z,11Z,14Z-eicosatetraenoyl)-glycerol + ATP = 2-(5Z,8Z,11Z,14Z-eicosatetraenoyl)-sn-glycero-3-phosphate + ADP + H(+)</text>
        <dbReference type="Rhea" id="RHEA:43316"/>
        <dbReference type="ChEBI" id="CHEBI:15378"/>
        <dbReference type="ChEBI" id="CHEBI:30616"/>
        <dbReference type="ChEBI" id="CHEBI:52392"/>
        <dbReference type="ChEBI" id="CHEBI:78209"/>
        <dbReference type="ChEBI" id="CHEBI:456216"/>
    </reaction>
    <physiologicalReaction direction="left-to-right" evidence="19">
        <dbReference type="Rhea" id="RHEA:43317"/>
    </physiologicalReaction>
</comment>
<dbReference type="PANTHER" id="PTHR12358:SF31">
    <property type="entry name" value="ACYLGLYCEROL KINASE, MITOCHONDRIAL"/>
    <property type="match status" value="1"/>
</dbReference>
<evidence type="ECO:0000256" key="10">
    <source>
        <dbReference type="ARBA" id="ARBA00022840"/>
    </source>
</evidence>
<keyword evidence="13" id="KW-0472">Membrane</keyword>
<dbReference type="GO" id="GO:0047620">
    <property type="term" value="F:acylglycerol kinase activity"/>
    <property type="evidence" value="ECO:0007669"/>
    <property type="project" value="UniProtKB-EC"/>
</dbReference>
<evidence type="ECO:0000256" key="17">
    <source>
        <dbReference type="ARBA" id="ARBA00024505"/>
    </source>
</evidence>
<evidence type="ECO:0000259" key="30">
    <source>
        <dbReference type="PROSITE" id="PS50146"/>
    </source>
</evidence>
<evidence type="ECO:0000256" key="20">
    <source>
        <dbReference type="ARBA" id="ARBA00024636"/>
    </source>
</evidence>
<dbReference type="EMBL" id="LSMT01000359">
    <property type="protein sequence ID" value="PFX19464.1"/>
    <property type="molecule type" value="Genomic_DNA"/>
</dbReference>
<dbReference type="STRING" id="50429.A0A2B4RM17"/>
<dbReference type="Pfam" id="PF19712">
    <property type="entry name" value="AGK_C"/>
    <property type="match status" value="1"/>
</dbReference>
<feature type="domain" description="DAGKc" evidence="30">
    <location>
        <begin position="59"/>
        <end position="202"/>
    </location>
</feature>
<dbReference type="GO" id="GO:0046512">
    <property type="term" value="P:sphingosine biosynthetic process"/>
    <property type="evidence" value="ECO:0007669"/>
    <property type="project" value="TreeGrafter"/>
</dbReference>
<comment type="catalytic activity">
    <reaction evidence="15">
        <text>a 1,2-diacyl-sn-glycerol + ATP = a 1,2-diacyl-sn-glycero-3-phosphate + ADP + H(+)</text>
        <dbReference type="Rhea" id="RHEA:10272"/>
        <dbReference type="ChEBI" id="CHEBI:15378"/>
        <dbReference type="ChEBI" id="CHEBI:17815"/>
        <dbReference type="ChEBI" id="CHEBI:30616"/>
        <dbReference type="ChEBI" id="CHEBI:58608"/>
        <dbReference type="ChEBI" id="CHEBI:456216"/>
        <dbReference type="EC" id="2.7.1.107"/>
    </reaction>
    <physiologicalReaction direction="left-to-right" evidence="15">
        <dbReference type="Rhea" id="RHEA:10273"/>
    </physiologicalReaction>
</comment>
<keyword evidence="12" id="KW-0496">Mitochondrion</keyword>
<comment type="catalytic activity">
    <reaction evidence="20">
        <text>1-hexadecanoyl-sn-glycerol + ATP = 1-hexadecanoyl-sn-glycero-3-phosphate + ADP + H(+)</text>
        <dbReference type="Rhea" id="RHEA:43308"/>
        <dbReference type="ChEBI" id="CHEBI:15378"/>
        <dbReference type="ChEBI" id="CHEBI:30616"/>
        <dbReference type="ChEBI" id="CHEBI:57518"/>
        <dbReference type="ChEBI" id="CHEBI:75542"/>
        <dbReference type="ChEBI" id="CHEBI:456216"/>
    </reaction>
    <physiologicalReaction direction="left-to-right" evidence="20">
        <dbReference type="Rhea" id="RHEA:43309"/>
    </physiologicalReaction>
</comment>
<dbReference type="GO" id="GO:0046486">
    <property type="term" value="P:glycerolipid metabolic process"/>
    <property type="evidence" value="ECO:0007669"/>
    <property type="project" value="UniProtKB-UniPathway"/>
</dbReference>
<comment type="similarity">
    <text evidence="21">Belongs to the AGK family.</text>
</comment>
<evidence type="ECO:0000256" key="1">
    <source>
        <dbReference type="ARBA" id="ARBA00001946"/>
    </source>
</evidence>
<dbReference type="SUPFAM" id="SSF111331">
    <property type="entry name" value="NAD kinase/diacylglycerol kinase-like"/>
    <property type="match status" value="1"/>
</dbReference>
<dbReference type="GO" id="GO:0004143">
    <property type="term" value="F:ATP-dependent diacylglycerol kinase activity"/>
    <property type="evidence" value="ECO:0007669"/>
    <property type="project" value="UniProtKB-EC"/>
</dbReference>
<dbReference type="InterPro" id="IPR050187">
    <property type="entry name" value="Lipid_Phosphate_FormReg"/>
</dbReference>
<comment type="catalytic activity">
    <reaction evidence="17">
        <text>1-(9Z-octadecenoyl)-sn-glycerol + ATP = 1-(9Z-octadecenoyl)-sn-glycero-3-phosphate + ADP + H(+)</text>
        <dbReference type="Rhea" id="RHEA:41079"/>
        <dbReference type="ChEBI" id="CHEBI:15378"/>
        <dbReference type="ChEBI" id="CHEBI:30616"/>
        <dbReference type="ChEBI" id="CHEBI:74544"/>
        <dbReference type="ChEBI" id="CHEBI:75757"/>
        <dbReference type="ChEBI" id="CHEBI:456216"/>
    </reaction>
    <physiologicalReaction direction="left-to-right" evidence="17">
        <dbReference type="Rhea" id="RHEA:41080"/>
    </physiologicalReaction>
</comment>
<evidence type="ECO:0000256" key="21">
    <source>
        <dbReference type="ARBA" id="ARBA00025749"/>
    </source>
</evidence>
<comment type="cofactor">
    <cofactor evidence="1">
        <name>Mg(2+)</name>
        <dbReference type="ChEBI" id="CHEBI:18420"/>
    </cofactor>
</comment>
<dbReference type="GO" id="GO:0046513">
    <property type="term" value="P:ceramide biosynthetic process"/>
    <property type="evidence" value="ECO:0007669"/>
    <property type="project" value="TreeGrafter"/>
</dbReference>
<keyword evidence="6" id="KW-0808">Transferase</keyword>
<evidence type="ECO:0000256" key="18">
    <source>
        <dbReference type="ARBA" id="ARBA00024512"/>
    </source>
</evidence>
<keyword evidence="11" id="KW-0443">Lipid metabolism</keyword>
<dbReference type="GO" id="GO:0005758">
    <property type="term" value="C:mitochondrial intermembrane space"/>
    <property type="evidence" value="ECO:0007669"/>
    <property type="project" value="UniProtKB-SubCell"/>
</dbReference>
<keyword evidence="32" id="KW-1185">Reference proteome</keyword>
<evidence type="ECO:0000256" key="5">
    <source>
        <dbReference type="ARBA" id="ARBA00012133"/>
    </source>
</evidence>
<dbReference type="PROSITE" id="PS50146">
    <property type="entry name" value="DAGK"/>
    <property type="match status" value="1"/>
</dbReference>
<accession>A0A2B4RM17</accession>
<comment type="catalytic activity">
    <reaction evidence="14">
        <text>1,2-di-(9Z-octadecenoyl)-sn-glycerol + ATP = 1,2-di-(9Z-octadecenoyl)-sn-glycero-3-phosphate + ADP + H(+)</text>
        <dbReference type="Rhea" id="RHEA:40327"/>
        <dbReference type="ChEBI" id="CHEBI:15378"/>
        <dbReference type="ChEBI" id="CHEBI:30616"/>
        <dbReference type="ChEBI" id="CHEBI:52333"/>
        <dbReference type="ChEBI" id="CHEBI:74546"/>
        <dbReference type="ChEBI" id="CHEBI:456216"/>
    </reaction>
    <physiologicalReaction direction="left-to-right" evidence="14">
        <dbReference type="Rhea" id="RHEA:40328"/>
    </physiologicalReaction>
</comment>
<evidence type="ECO:0000256" key="13">
    <source>
        <dbReference type="ARBA" id="ARBA00023136"/>
    </source>
</evidence>
<evidence type="ECO:0000256" key="25">
    <source>
        <dbReference type="ARBA" id="ARBA00030553"/>
    </source>
</evidence>
<evidence type="ECO:0000256" key="27">
    <source>
        <dbReference type="ARBA" id="ARBA00048034"/>
    </source>
</evidence>
<evidence type="ECO:0000256" key="6">
    <source>
        <dbReference type="ARBA" id="ARBA00022679"/>
    </source>
</evidence>
<comment type="catalytic activity">
    <reaction evidence="27">
        <text>an N-acylsphing-4-enine + ATP = an N-acylsphing-4-enine 1-phosphate + ADP + H(+)</text>
        <dbReference type="Rhea" id="RHEA:17929"/>
        <dbReference type="ChEBI" id="CHEBI:15378"/>
        <dbReference type="ChEBI" id="CHEBI:30616"/>
        <dbReference type="ChEBI" id="CHEBI:52639"/>
        <dbReference type="ChEBI" id="CHEBI:57674"/>
        <dbReference type="ChEBI" id="CHEBI:456216"/>
        <dbReference type="EC" id="2.7.1.138"/>
    </reaction>
    <physiologicalReaction direction="left-to-right" evidence="27">
        <dbReference type="Rhea" id="RHEA:17930"/>
    </physiologicalReaction>
</comment>
<dbReference type="InterPro" id="IPR045579">
    <property type="entry name" value="AGK_C"/>
</dbReference>
<dbReference type="EC" id="2.7.1.94" evidence="23"/>
<keyword evidence="8 31" id="KW-0418">Kinase</keyword>
<dbReference type="SMART" id="SM00046">
    <property type="entry name" value="DAGKc"/>
    <property type="match status" value="1"/>
</dbReference>
<evidence type="ECO:0000256" key="26">
    <source>
        <dbReference type="ARBA" id="ARBA00044480"/>
    </source>
</evidence>
<comment type="catalytic activity">
    <reaction evidence="16">
        <text>1-(5Z,8Z,11Z,14Z-eicosatetraenoyl)-sn-glycerol + ATP = 1-(5Z,8Z,11Z,14Z-eicosatetraenoyl)-sn-glycero-3-phosphate + ADP + H(+)</text>
        <dbReference type="Rhea" id="RHEA:43328"/>
        <dbReference type="ChEBI" id="CHEBI:15378"/>
        <dbReference type="ChEBI" id="CHEBI:30616"/>
        <dbReference type="ChEBI" id="CHEBI:34071"/>
        <dbReference type="ChEBI" id="CHEBI:74938"/>
        <dbReference type="ChEBI" id="CHEBI:456216"/>
    </reaction>
    <physiologicalReaction direction="left-to-right" evidence="16">
        <dbReference type="Rhea" id="RHEA:43329"/>
    </physiologicalReaction>
</comment>
<dbReference type="Gene3D" id="3.40.50.10330">
    <property type="entry name" value="Probable inorganic polyphosphate/atp-NAD kinase, domain 1"/>
    <property type="match status" value="1"/>
</dbReference>
<evidence type="ECO:0000256" key="19">
    <source>
        <dbReference type="ARBA" id="ARBA00024556"/>
    </source>
</evidence>
<evidence type="ECO:0000313" key="32">
    <source>
        <dbReference type="Proteomes" id="UP000225706"/>
    </source>
</evidence>
<evidence type="ECO:0000256" key="29">
    <source>
        <dbReference type="ARBA" id="ARBA00048876"/>
    </source>
</evidence>
<evidence type="ECO:0000256" key="4">
    <source>
        <dbReference type="ARBA" id="ARBA00005175"/>
    </source>
</evidence>
<evidence type="ECO:0000256" key="14">
    <source>
        <dbReference type="ARBA" id="ARBA00023371"/>
    </source>
</evidence>
<evidence type="ECO:0000256" key="12">
    <source>
        <dbReference type="ARBA" id="ARBA00023128"/>
    </source>
</evidence>
<sequence length="430" mass="48326">MADGKPWFYTIRKHRKKSIADALFAGWLMNYGANKEYMIRRELCHEAKAFGDQTLPSLRKPRRLTLVFNPASGSSSAETLLKKNAEPILHIAGLDVTIVKTDYEGQIKTLMQYIDPKTDGIIVAGGDGTLLEVVTGLLRRSDQEEISKIPIGVIPLGAHNSLCNWIFANKNAMEARTIGNATLAIVKGYIKPVDVMEIKGAEGRSTFAMTVFTNNCIIALIPYLIRRFWIVGPFRRKLSYLVAAMKDWPPFIDTILSYPTSQSVQDMSIDIPSSSQQGATSHSFATANCDSLNQSPVRCLDNEGSCGTISNGWITSSIQTFGLSVEPYRIEDYLTSDGFLRVDVWPSELTKTEFIQSGWKMEKEEKQHKFQTDESQRCKSLRVKQLKLEPKDEKLSWFSIDGEPFEAKAITITPLPNKLHFFFNPHKIQS</sequence>
<protein>
    <recommendedName>
        <fullName evidence="24">Acylglycerol kinase, mitochondrial</fullName>
        <ecNumber evidence="5">2.7.1.107</ecNumber>
        <ecNumber evidence="22">2.7.1.138</ecNumber>
        <ecNumber evidence="23">2.7.1.94</ecNumber>
    </recommendedName>
    <alternativeName>
        <fullName evidence="25">Multiple substrate lipid kinase</fullName>
    </alternativeName>
</protein>
<dbReference type="InterPro" id="IPR001206">
    <property type="entry name" value="Diacylglycerol_kinase_cat_dom"/>
</dbReference>
<dbReference type="PANTHER" id="PTHR12358">
    <property type="entry name" value="SPHINGOSINE KINASE"/>
    <property type="match status" value="1"/>
</dbReference>
<comment type="subcellular location">
    <subcellularLocation>
        <location evidence="3">Mitochondrion inner membrane</location>
        <topology evidence="3">Peripheral membrane protein</topology>
    </subcellularLocation>
    <subcellularLocation>
        <location evidence="2">Mitochondrion intermembrane space</location>
    </subcellularLocation>
</comment>
<organism evidence="31 32">
    <name type="scientific">Stylophora pistillata</name>
    <name type="common">Smooth cauliflower coral</name>
    <dbReference type="NCBI Taxonomy" id="50429"/>
    <lineage>
        <taxon>Eukaryota</taxon>
        <taxon>Metazoa</taxon>
        <taxon>Cnidaria</taxon>
        <taxon>Anthozoa</taxon>
        <taxon>Hexacorallia</taxon>
        <taxon>Scleractinia</taxon>
        <taxon>Astrocoeniina</taxon>
        <taxon>Pocilloporidae</taxon>
        <taxon>Stylophora</taxon>
    </lineage>
</organism>
<dbReference type="AlphaFoldDB" id="A0A2B4RM17"/>
<evidence type="ECO:0000256" key="22">
    <source>
        <dbReference type="ARBA" id="ARBA00026096"/>
    </source>
</evidence>
<keyword evidence="7" id="KW-0547">Nucleotide-binding</keyword>
<gene>
    <name evidence="31" type="primary">AGK</name>
    <name evidence="31" type="ORF">AWC38_SpisGene16129</name>
</gene>